<keyword evidence="1" id="KW-0812">Transmembrane</keyword>
<accession>A0A250XRH6</accession>
<comment type="caution">
    <text evidence="2">The sequence shown here is derived from an EMBL/GenBank/DDBJ whole genome shotgun (WGS) entry which is preliminary data.</text>
</comment>
<name>A0A250XRH6_9CHLO</name>
<evidence type="ECO:0000313" key="2">
    <source>
        <dbReference type="EMBL" id="GAX85655.1"/>
    </source>
</evidence>
<dbReference type="EMBL" id="BEGY01000183">
    <property type="protein sequence ID" value="GAX85655.1"/>
    <property type="molecule type" value="Genomic_DNA"/>
</dbReference>
<keyword evidence="1" id="KW-1133">Transmembrane helix</keyword>
<proteinExistence type="predicted"/>
<organism evidence="2 3">
    <name type="scientific">Chlamydomonas eustigma</name>
    <dbReference type="NCBI Taxonomy" id="1157962"/>
    <lineage>
        <taxon>Eukaryota</taxon>
        <taxon>Viridiplantae</taxon>
        <taxon>Chlorophyta</taxon>
        <taxon>core chlorophytes</taxon>
        <taxon>Chlorophyceae</taxon>
        <taxon>CS clade</taxon>
        <taxon>Chlamydomonadales</taxon>
        <taxon>Chlamydomonadaceae</taxon>
        <taxon>Chlamydomonas</taxon>
    </lineage>
</organism>
<dbReference type="AlphaFoldDB" id="A0A250XRH6"/>
<evidence type="ECO:0000313" key="3">
    <source>
        <dbReference type="Proteomes" id="UP000232323"/>
    </source>
</evidence>
<feature type="transmembrane region" description="Helical" evidence="1">
    <location>
        <begin position="103"/>
        <end position="124"/>
    </location>
</feature>
<evidence type="ECO:0000256" key="1">
    <source>
        <dbReference type="SAM" id="Phobius"/>
    </source>
</evidence>
<gene>
    <name evidence="2" type="ORF">CEUSTIGMA_g13070.t1</name>
</gene>
<sequence>MSALPPGIPPPPVDGSQQVVYHVYQISGNDRGIDMPTANMNVTAAIKFVKALLLFIIWAVWVLYIAGISMTQNTCNQPSQLGNPWPDFPAVQNPANCVQYFALFWWSVWLQFIVVVAWTLLYFFECLKGFSTTTMYMFLISSVLLFFMAQSSVSTAWYQTQNLTVPYAGIYTSGSYGPYYNQNSGITGYGYVSWSWTYGSELLAAGSIGSLIVNFIYIIWYSYVPQNSTVVEGASTEEGSSRISHFWTDQRRTKIFFE</sequence>
<dbReference type="Proteomes" id="UP000232323">
    <property type="component" value="Unassembled WGS sequence"/>
</dbReference>
<feature type="transmembrane region" description="Helical" evidence="1">
    <location>
        <begin position="202"/>
        <end position="220"/>
    </location>
</feature>
<keyword evidence="1" id="KW-0472">Membrane</keyword>
<keyword evidence="3" id="KW-1185">Reference proteome</keyword>
<protein>
    <submittedName>
        <fullName evidence="2">Uncharacterized protein</fullName>
    </submittedName>
</protein>
<feature type="transmembrane region" description="Helical" evidence="1">
    <location>
        <begin position="48"/>
        <end position="70"/>
    </location>
</feature>
<reference evidence="2 3" key="1">
    <citation type="submission" date="2017-08" db="EMBL/GenBank/DDBJ databases">
        <title>Acidophilic green algal genome provides insights into adaptation to an acidic environment.</title>
        <authorList>
            <person name="Hirooka S."/>
            <person name="Hirose Y."/>
            <person name="Kanesaki Y."/>
            <person name="Higuchi S."/>
            <person name="Fujiwara T."/>
            <person name="Onuma R."/>
            <person name="Era A."/>
            <person name="Ohbayashi R."/>
            <person name="Uzuka A."/>
            <person name="Nozaki H."/>
            <person name="Yoshikawa H."/>
            <person name="Miyagishima S.Y."/>
        </authorList>
    </citation>
    <scope>NUCLEOTIDE SEQUENCE [LARGE SCALE GENOMIC DNA]</scope>
    <source>
        <strain evidence="2 3">NIES-2499</strain>
    </source>
</reference>
<feature type="transmembrane region" description="Helical" evidence="1">
    <location>
        <begin position="136"/>
        <end position="158"/>
    </location>
</feature>